<evidence type="ECO:0008006" key="4">
    <source>
        <dbReference type="Google" id="ProtNLM"/>
    </source>
</evidence>
<dbReference type="AlphaFoldDB" id="A0AAV7MTG4"/>
<feature type="region of interest" description="Disordered" evidence="1">
    <location>
        <begin position="49"/>
        <end position="77"/>
    </location>
</feature>
<organism evidence="2 3">
    <name type="scientific">Pleurodeles waltl</name>
    <name type="common">Iberian ribbed newt</name>
    <dbReference type="NCBI Taxonomy" id="8319"/>
    <lineage>
        <taxon>Eukaryota</taxon>
        <taxon>Metazoa</taxon>
        <taxon>Chordata</taxon>
        <taxon>Craniata</taxon>
        <taxon>Vertebrata</taxon>
        <taxon>Euteleostomi</taxon>
        <taxon>Amphibia</taxon>
        <taxon>Batrachia</taxon>
        <taxon>Caudata</taxon>
        <taxon>Salamandroidea</taxon>
        <taxon>Salamandridae</taxon>
        <taxon>Pleurodelinae</taxon>
        <taxon>Pleurodeles</taxon>
    </lineage>
</organism>
<feature type="compositionally biased region" description="Basic and acidic residues" evidence="1">
    <location>
        <begin position="51"/>
        <end position="68"/>
    </location>
</feature>
<evidence type="ECO:0000313" key="3">
    <source>
        <dbReference type="Proteomes" id="UP001066276"/>
    </source>
</evidence>
<feature type="region of interest" description="Disordered" evidence="1">
    <location>
        <begin position="140"/>
        <end position="170"/>
    </location>
</feature>
<gene>
    <name evidence="2" type="ORF">NDU88_004270</name>
</gene>
<protein>
    <recommendedName>
        <fullName evidence="4">Mannose-6-phosphate isomerase</fullName>
    </recommendedName>
</protein>
<name>A0AAV7MTG4_PLEWA</name>
<sequence>MKGLIRQYPWGTIASGFPDLEAVLSGSNQQRRPGEEGVCKTLLDIAQGATGERRATRETGSTGKREETAAAQETVAAPVAAARETAAALEAETVTTPGGAVRGETPRDVGRTVRIQACPADTELSPTTAGFPLLQQLKGQEAENPKNRPRSGGSMSLAAKESQLITEAAY</sequence>
<keyword evidence="3" id="KW-1185">Reference proteome</keyword>
<reference evidence="2" key="1">
    <citation type="journal article" date="2022" name="bioRxiv">
        <title>Sequencing and chromosome-scale assembly of the giantPleurodeles waltlgenome.</title>
        <authorList>
            <person name="Brown T."/>
            <person name="Elewa A."/>
            <person name="Iarovenko S."/>
            <person name="Subramanian E."/>
            <person name="Araus A.J."/>
            <person name="Petzold A."/>
            <person name="Susuki M."/>
            <person name="Suzuki K.-i.T."/>
            <person name="Hayashi T."/>
            <person name="Toyoda A."/>
            <person name="Oliveira C."/>
            <person name="Osipova E."/>
            <person name="Leigh N.D."/>
            <person name="Simon A."/>
            <person name="Yun M.H."/>
        </authorList>
    </citation>
    <scope>NUCLEOTIDE SEQUENCE</scope>
    <source>
        <strain evidence="2">20211129_DDA</strain>
        <tissue evidence="2">Liver</tissue>
    </source>
</reference>
<evidence type="ECO:0000256" key="1">
    <source>
        <dbReference type="SAM" id="MobiDB-lite"/>
    </source>
</evidence>
<evidence type="ECO:0000313" key="2">
    <source>
        <dbReference type="EMBL" id="KAJ1106872.1"/>
    </source>
</evidence>
<proteinExistence type="predicted"/>
<accession>A0AAV7MTG4</accession>
<dbReference type="Proteomes" id="UP001066276">
    <property type="component" value="Chromosome 9"/>
</dbReference>
<dbReference type="EMBL" id="JANPWB010000013">
    <property type="protein sequence ID" value="KAJ1106872.1"/>
    <property type="molecule type" value="Genomic_DNA"/>
</dbReference>
<comment type="caution">
    <text evidence="2">The sequence shown here is derived from an EMBL/GenBank/DDBJ whole genome shotgun (WGS) entry which is preliminary data.</text>
</comment>